<dbReference type="KEGG" id="fya:KMW28_07520"/>
<keyword evidence="13" id="KW-1185">Reference proteome</keyword>
<feature type="domain" description="NqrA N-terminal barrel-sandwich hybrid" evidence="9">
    <location>
        <begin position="5"/>
        <end position="100"/>
    </location>
</feature>
<evidence type="ECO:0000256" key="1">
    <source>
        <dbReference type="ARBA" id="ARBA00022448"/>
    </source>
</evidence>
<accession>A0AAX1NAW9</accession>
<sequence>MSNNVKLKQGFDIKLVGKATESIAKDVEAPKRYALKPEDFPGMIRPKSVVKVGAKVKAGDPILIDGKQEEIKYTSPVSGEIVEIQRGERRKLLAIVVEADSNIEYKEFPVKPVDQVSVEDAKAVMLESGVWPLLVRRPYAIVADPSDQPRAIFVSSFDSHPLAPNYEFTLQGQEAYIQAGVDVLKKFAPKVYVGLNGTAPSKLFDNVAGVEKNKFNGPHPAGNVGVQIHHTSPIANANDVVWTISPQGLAQIGKLFKEGKYDAKQVIAVAGPKVDKPEYVETYVGASVDTIAAAKIKGDDVRVVSGNILTGSAISKDGFIGFYSNMVTALAEGKKSRFFLTDGWLAPITSRLSFHKAFGLLGSTSKEYALDTNTNGQDRPFAVTGAFEKVVPMDIYPMYLLKSILAYDYENMEALGIYEVAEEDFALCEFIDVSKHDIQKIVRQGLDTMRLD</sequence>
<dbReference type="HAMAP" id="MF_00425">
    <property type="entry name" value="NqrA"/>
    <property type="match status" value="1"/>
</dbReference>
<keyword evidence="7 8" id="KW-0739">Sodium transport</keyword>
<dbReference type="Pfam" id="PF05896">
    <property type="entry name" value="NQRA_N"/>
    <property type="match status" value="1"/>
</dbReference>
<evidence type="ECO:0000256" key="8">
    <source>
        <dbReference type="HAMAP-Rule" id="MF_00425"/>
    </source>
</evidence>
<keyword evidence="4 8" id="KW-0915">Sodium</keyword>
<dbReference type="InterPro" id="IPR056148">
    <property type="entry name" value="NQRA_2nd"/>
</dbReference>
<dbReference type="GO" id="GO:0006814">
    <property type="term" value="P:sodium ion transport"/>
    <property type="evidence" value="ECO:0007669"/>
    <property type="project" value="UniProtKB-UniRule"/>
</dbReference>
<gene>
    <name evidence="8" type="primary">nqrA</name>
    <name evidence="12" type="ORF">KMW28_07520</name>
</gene>
<evidence type="ECO:0000259" key="11">
    <source>
        <dbReference type="Pfam" id="PF24836"/>
    </source>
</evidence>
<dbReference type="NCBIfam" id="TIGR01936">
    <property type="entry name" value="nqrA"/>
    <property type="match status" value="1"/>
</dbReference>
<comment type="similarity">
    <text evidence="8">Belongs to the NqrA family.</text>
</comment>
<keyword evidence="5 8" id="KW-0406">Ion transport</keyword>
<dbReference type="NCBIfam" id="NF003761">
    <property type="entry name" value="PRK05352.1-4"/>
    <property type="match status" value="1"/>
</dbReference>
<feature type="domain" description="Na(+)-translocating NADH-quinone reductase subunit A C-terminal" evidence="10">
    <location>
        <begin position="266"/>
        <end position="314"/>
    </location>
</feature>
<dbReference type="InterPro" id="IPR022615">
    <property type="entry name" value="NqrA_C_domain"/>
</dbReference>
<comment type="function">
    <text evidence="8">NQR complex catalyzes the reduction of ubiquinone-1 to ubiquinol by two successive reactions, coupled with the transport of Na(+) ions from the cytoplasm to the periplasm. NqrA to NqrE are probably involved in the second step, the conversion of ubisemiquinone to ubiquinol.</text>
</comment>
<dbReference type="EC" id="7.2.1.1" evidence="8"/>
<comment type="subunit">
    <text evidence="8">Composed of six subunits; NqrA, NqrB, NqrC, NqrD, NqrE and NqrF.</text>
</comment>
<dbReference type="PANTHER" id="PTHR37839">
    <property type="entry name" value="NA(+)-TRANSLOCATING NADH-QUINONE REDUCTASE SUBUNIT A"/>
    <property type="match status" value="1"/>
</dbReference>
<dbReference type="PANTHER" id="PTHR37839:SF1">
    <property type="entry name" value="NA(+)-TRANSLOCATING NADH-QUINONE REDUCTASE SUBUNIT A"/>
    <property type="match status" value="1"/>
</dbReference>
<dbReference type="AlphaFoldDB" id="A0AAX1NAW9"/>
<keyword evidence="6 8" id="KW-0830">Ubiquinone</keyword>
<keyword evidence="1 8" id="KW-0813">Transport</keyword>
<evidence type="ECO:0000256" key="6">
    <source>
        <dbReference type="ARBA" id="ARBA00023075"/>
    </source>
</evidence>
<keyword evidence="3 8" id="KW-0520">NAD</keyword>
<evidence type="ECO:0000259" key="10">
    <source>
        <dbReference type="Pfam" id="PF11973"/>
    </source>
</evidence>
<dbReference type="EMBL" id="CP076132">
    <property type="protein sequence ID" value="QWG03425.1"/>
    <property type="molecule type" value="Genomic_DNA"/>
</dbReference>
<reference evidence="12 13" key="1">
    <citation type="submission" date="2021-05" db="EMBL/GenBank/DDBJ databases">
        <title>Comparative genomic studies on the polysaccharide-degrading batcterial strains of the Flammeovirga genus.</title>
        <authorList>
            <person name="Zewei F."/>
            <person name="Zheng Z."/>
            <person name="Yu L."/>
            <person name="Ruyue G."/>
            <person name="Yanhong M."/>
            <person name="Yuanyuan C."/>
            <person name="Jingyan G."/>
            <person name="Wenjun H."/>
        </authorList>
    </citation>
    <scope>NUCLEOTIDE SEQUENCE [LARGE SCALE GENOMIC DNA]</scope>
    <source>
        <strain evidence="12 13">NBRC:100898</strain>
    </source>
</reference>
<evidence type="ECO:0000313" key="12">
    <source>
        <dbReference type="EMBL" id="QWG03425.1"/>
    </source>
</evidence>
<evidence type="ECO:0000256" key="2">
    <source>
        <dbReference type="ARBA" id="ARBA00022967"/>
    </source>
</evidence>
<name>A0AAX1NAW9_9BACT</name>
<evidence type="ECO:0000313" key="13">
    <source>
        <dbReference type="Proteomes" id="UP000678679"/>
    </source>
</evidence>
<evidence type="ECO:0000256" key="3">
    <source>
        <dbReference type="ARBA" id="ARBA00023027"/>
    </source>
</evidence>
<dbReference type="Proteomes" id="UP000678679">
    <property type="component" value="Chromosome 1"/>
</dbReference>
<dbReference type="Pfam" id="PF11973">
    <property type="entry name" value="NQRA_SLBB"/>
    <property type="match status" value="1"/>
</dbReference>
<evidence type="ECO:0000259" key="9">
    <source>
        <dbReference type="Pfam" id="PF05896"/>
    </source>
</evidence>
<dbReference type="InterPro" id="IPR056147">
    <property type="entry name" value="NQRA_N"/>
</dbReference>
<evidence type="ECO:0000256" key="5">
    <source>
        <dbReference type="ARBA" id="ARBA00023065"/>
    </source>
</evidence>
<protein>
    <recommendedName>
        <fullName evidence="8">Na(+)-translocating NADH-quinone reductase subunit A</fullName>
        <shortName evidence="8">Na(+)-NQR subunit A</shortName>
        <shortName evidence="8">Na(+)-translocating NQR subunit A</shortName>
        <ecNumber evidence="8">7.2.1.1</ecNumber>
    </recommendedName>
    <alternativeName>
        <fullName evidence="8">NQR complex subunit A</fullName>
    </alternativeName>
    <alternativeName>
        <fullName evidence="8">NQR-1 subunit A</fullName>
    </alternativeName>
</protein>
<proteinExistence type="inferred from homology"/>
<evidence type="ECO:0000256" key="4">
    <source>
        <dbReference type="ARBA" id="ARBA00023053"/>
    </source>
</evidence>
<organism evidence="12 13">
    <name type="scientific">Flammeovirga yaeyamensis</name>
    <dbReference type="NCBI Taxonomy" id="367791"/>
    <lineage>
        <taxon>Bacteria</taxon>
        <taxon>Pseudomonadati</taxon>
        <taxon>Bacteroidota</taxon>
        <taxon>Cytophagia</taxon>
        <taxon>Cytophagales</taxon>
        <taxon>Flammeovirgaceae</taxon>
        <taxon>Flammeovirga</taxon>
    </lineage>
</organism>
<evidence type="ECO:0000256" key="7">
    <source>
        <dbReference type="ARBA" id="ARBA00023201"/>
    </source>
</evidence>
<comment type="catalytic activity">
    <reaction evidence="8">
        <text>a ubiquinone + n Na(+)(in) + NADH + H(+) = a ubiquinol + n Na(+)(out) + NAD(+)</text>
        <dbReference type="Rhea" id="RHEA:47748"/>
        <dbReference type="Rhea" id="RHEA-COMP:9565"/>
        <dbReference type="Rhea" id="RHEA-COMP:9566"/>
        <dbReference type="ChEBI" id="CHEBI:15378"/>
        <dbReference type="ChEBI" id="CHEBI:16389"/>
        <dbReference type="ChEBI" id="CHEBI:17976"/>
        <dbReference type="ChEBI" id="CHEBI:29101"/>
        <dbReference type="ChEBI" id="CHEBI:57540"/>
        <dbReference type="ChEBI" id="CHEBI:57945"/>
        <dbReference type="EC" id="7.2.1.1"/>
    </reaction>
</comment>
<dbReference type="Pfam" id="PF24836">
    <property type="entry name" value="NQRA_2nd"/>
    <property type="match status" value="1"/>
</dbReference>
<feature type="domain" description="NqrA second alpha/beta" evidence="11">
    <location>
        <begin position="119"/>
        <end position="260"/>
    </location>
</feature>
<dbReference type="GO" id="GO:0016655">
    <property type="term" value="F:oxidoreductase activity, acting on NAD(P)H, quinone or similar compound as acceptor"/>
    <property type="evidence" value="ECO:0007669"/>
    <property type="project" value="UniProtKB-UniRule"/>
</dbReference>
<keyword evidence="2 8" id="KW-1278">Translocase</keyword>
<dbReference type="InterPro" id="IPR008703">
    <property type="entry name" value="NqrA"/>
</dbReference>